<dbReference type="EC" id="3.5.4.13" evidence="3"/>
<dbReference type="PATRIC" id="fig|1215343.11.peg.1361"/>
<dbReference type="SUPFAM" id="SSF51283">
    <property type="entry name" value="dUTPase-like"/>
    <property type="match status" value="2"/>
</dbReference>
<dbReference type="NCBIfam" id="NF005734">
    <property type="entry name" value="PRK07559.1"/>
    <property type="match status" value="1"/>
</dbReference>
<keyword evidence="4" id="KW-1185">Reference proteome</keyword>
<dbReference type="Pfam" id="PF06559">
    <property type="entry name" value="DCD_N"/>
    <property type="match status" value="1"/>
</dbReference>
<dbReference type="STRING" id="1215343.B488_13180"/>
<evidence type="ECO:0000313" key="4">
    <source>
        <dbReference type="Proteomes" id="UP000010799"/>
    </source>
</evidence>
<evidence type="ECO:0000313" key="3">
    <source>
        <dbReference type="EMBL" id="AGA65310.1"/>
    </source>
</evidence>
<sequence>MLPDKAIWGLLESGKILTEIPLEPNQVQPASLDLRLSSKAYRIRASFLPGSHTVYEKLDLFKLHEIDLSYGAVLETNCIYIIPLIESLRLGSEISASINPKSSTGRLDIFTRVISDRSQEFDRIPAGYHGPLYLEISPRTFPVIVRFGSRLSQIRFHQDHRILDKDELLKLQADEVLVESTNVNISEGGIALSIDLEGHNKERHVGYRGKHHTEVIDVDLKESYRIQDFWDPLYVHPRGELILDPDEFYILVSREAVRIPPFYAAEMKPYDPLMGEFRIHYAGFLDPGFGYSLTERVSSRVVLEMRSHQVPFILEHGQIVGRLIYEAMLESPQHLYGVSSGSYYQSQKLKLSKHFKD</sequence>
<proteinExistence type="predicted"/>
<dbReference type="InterPro" id="IPR036157">
    <property type="entry name" value="dUTPase-like_sf"/>
</dbReference>
<keyword evidence="3" id="KW-0378">Hydrolase</keyword>
<organism evidence="3 4">
    <name type="scientific">Liberibacter crescens (strain BT-1)</name>
    <dbReference type="NCBI Taxonomy" id="1215343"/>
    <lineage>
        <taxon>Bacteria</taxon>
        <taxon>Pseudomonadati</taxon>
        <taxon>Pseudomonadota</taxon>
        <taxon>Alphaproteobacteria</taxon>
        <taxon>Hyphomicrobiales</taxon>
        <taxon>Rhizobiaceae</taxon>
        <taxon>Liberibacter</taxon>
    </lineage>
</organism>
<dbReference type="HOGENOM" id="CLU_043743_0_0_5"/>
<dbReference type="EMBL" id="CP003789">
    <property type="protein sequence ID" value="AGA65310.1"/>
    <property type="molecule type" value="Genomic_DNA"/>
</dbReference>
<dbReference type="InterPro" id="IPR053811">
    <property type="entry name" value="DCD_C"/>
</dbReference>
<dbReference type="PANTHER" id="PTHR42680">
    <property type="entry name" value="DCTP DEAMINASE"/>
    <property type="match status" value="1"/>
</dbReference>
<feature type="domain" description="2'-deoxycytidine 5'-triphosphate deaminase C-terminal" evidence="2">
    <location>
        <begin position="165"/>
        <end position="355"/>
    </location>
</feature>
<dbReference type="AlphaFoldDB" id="L0EWR9"/>
<evidence type="ECO:0000259" key="2">
    <source>
        <dbReference type="Pfam" id="PF22569"/>
    </source>
</evidence>
<dbReference type="InterPro" id="IPR010550">
    <property type="entry name" value="DCD_N"/>
</dbReference>
<dbReference type="Gene3D" id="2.70.40.10">
    <property type="match status" value="2"/>
</dbReference>
<protein>
    <submittedName>
        <fullName evidence="3">Deoxycytidine triphosphate deaminase</fullName>
        <ecNumber evidence="3">3.5.4.13</ecNumber>
    </submittedName>
</protein>
<dbReference type="KEGG" id="lcc:B488_13180"/>
<accession>L0EWR9</accession>
<dbReference type="Proteomes" id="UP000010799">
    <property type="component" value="Chromosome"/>
</dbReference>
<dbReference type="eggNOG" id="COG0717">
    <property type="taxonomic scope" value="Bacteria"/>
</dbReference>
<reference evidence="3 4" key="1">
    <citation type="journal article" date="2012" name="Stand. Genomic Sci.">
        <title>Complete genome sequence of Liberibacter crescens BT-1.</title>
        <authorList>
            <person name="Leonard M.T."/>
            <person name="Fagen J.R."/>
            <person name="Davis-Richardson A.G."/>
            <person name="Davis M.J."/>
            <person name="Triplett E.W."/>
        </authorList>
    </citation>
    <scope>NUCLEOTIDE SEQUENCE [LARGE SCALE GENOMIC DNA]</scope>
    <source>
        <strain evidence="3 4">BT-1</strain>
    </source>
</reference>
<feature type="domain" description="2'-deoxycytidine 5'-triphosphate deaminase N-terminal" evidence="1">
    <location>
        <begin position="2"/>
        <end position="158"/>
    </location>
</feature>
<dbReference type="GO" id="GO:0009394">
    <property type="term" value="P:2'-deoxyribonucleotide metabolic process"/>
    <property type="evidence" value="ECO:0007669"/>
    <property type="project" value="InterPro"/>
</dbReference>
<dbReference type="Pfam" id="PF22569">
    <property type="entry name" value="DCD_C"/>
    <property type="match status" value="1"/>
</dbReference>
<name>L0EWR9_LIBCB</name>
<dbReference type="GO" id="GO:0008829">
    <property type="term" value="F:dCTP deaminase activity"/>
    <property type="evidence" value="ECO:0007669"/>
    <property type="project" value="UniProtKB-EC"/>
</dbReference>
<evidence type="ECO:0000259" key="1">
    <source>
        <dbReference type="Pfam" id="PF06559"/>
    </source>
</evidence>
<dbReference type="PANTHER" id="PTHR42680:SF3">
    <property type="entry name" value="DCTP DEAMINASE"/>
    <property type="match status" value="1"/>
</dbReference>
<gene>
    <name evidence="3" type="ordered locus">B488_13180</name>
</gene>